<organism evidence="2 3">
    <name type="scientific">Clitoria ternatea</name>
    <name type="common">Butterfly pea</name>
    <dbReference type="NCBI Taxonomy" id="43366"/>
    <lineage>
        <taxon>Eukaryota</taxon>
        <taxon>Viridiplantae</taxon>
        <taxon>Streptophyta</taxon>
        <taxon>Embryophyta</taxon>
        <taxon>Tracheophyta</taxon>
        <taxon>Spermatophyta</taxon>
        <taxon>Magnoliopsida</taxon>
        <taxon>eudicotyledons</taxon>
        <taxon>Gunneridae</taxon>
        <taxon>Pentapetalae</taxon>
        <taxon>rosids</taxon>
        <taxon>fabids</taxon>
        <taxon>Fabales</taxon>
        <taxon>Fabaceae</taxon>
        <taxon>Papilionoideae</taxon>
        <taxon>50 kb inversion clade</taxon>
        <taxon>NPAAA clade</taxon>
        <taxon>indigoferoid/millettioid clade</taxon>
        <taxon>Phaseoleae</taxon>
        <taxon>Clitoria</taxon>
    </lineage>
</organism>
<dbReference type="Proteomes" id="UP001359559">
    <property type="component" value="Unassembled WGS sequence"/>
</dbReference>
<keyword evidence="3" id="KW-1185">Reference proteome</keyword>
<dbReference type="AlphaFoldDB" id="A0AAN9EU34"/>
<proteinExistence type="predicted"/>
<comment type="caution">
    <text evidence="2">The sequence shown here is derived from an EMBL/GenBank/DDBJ whole genome shotgun (WGS) entry which is preliminary data.</text>
</comment>
<reference evidence="2 3" key="1">
    <citation type="submission" date="2024-01" db="EMBL/GenBank/DDBJ databases">
        <title>The genomes of 5 underutilized Papilionoideae crops provide insights into root nodulation and disease resistance.</title>
        <authorList>
            <person name="Yuan L."/>
        </authorList>
    </citation>
    <scope>NUCLEOTIDE SEQUENCE [LARGE SCALE GENOMIC DNA]</scope>
    <source>
        <strain evidence="2">LY-2023</strain>
        <tissue evidence="2">Leaf</tissue>
    </source>
</reference>
<dbReference type="EMBL" id="JAYKXN010000008">
    <property type="protein sequence ID" value="KAK7263532.1"/>
    <property type="molecule type" value="Genomic_DNA"/>
</dbReference>
<gene>
    <name evidence="2" type="ORF">RJT34_31124</name>
</gene>
<evidence type="ECO:0000313" key="3">
    <source>
        <dbReference type="Proteomes" id="UP001359559"/>
    </source>
</evidence>
<name>A0AAN9EU34_CLITE</name>
<evidence type="ECO:0000256" key="1">
    <source>
        <dbReference type="SAM" id="Phobius"/>
    </source>
</evidence>
<feature type="transmembrane region" description="Helical" evidence="1">
    <location>
        <begin position="39"/>
        <end position="60"/>
    </location>
</feature>
<keyword evidence="1" id="KW-1133">Transmembrane helix</keyword>
<evidence type="ECO:0000313" key="2">
    <source>
        <dbReference type="EMBL" id="KAK7263532.1"/>
    </source>
</evidence>
<accession>A0AAN9EU34</accession>
<keyword evidence="1" id="KW-0812">Transmembrane</keyword>
<sequence>MRWSLRTLFFGVGTTPALQFEILVGEVTIYYFYTTHCNTLNLLLTLVESTISTFFFSVYLSTSSGKFKTRQCW</sequence>
<keyword evidence="1" id="KW-0472">Membrane</keyword>
<feature type="transmembrane region" description="Helical" evidence="1">
    <location>
        <begin position="7"/>
        <end position="33"/>
    </location>
</feature>
<protein>
    <submittedName>
        <fullName evidence="2">Uncharacterized protein</fullName>
    </submittedName>
</protein>